<protein>
    <submittedName>
        <fullName evidence="1">Uncharacterized protein</fullName>
    </submittedName>
</protein>
<reference evidence="1 2" key="1">
    <citation type="submission" date="2019-08" db="EMBL/GenBank/DDBJ databases">
        <title>A chromosome-level genome assembly, high-density linkage maps, and genome scans reveal the genomic architecture of hybrid incompatibilities underlying speciation via character displacement in darters (Percidae: Etheostominae).</title>
        <authorList>
            <person name="Moran R.L."/>
            <person name="Catchen J.M."/>
            <person name="Fuller R.C."/>
        </authorList>
    </citation>
    <scope>NUCLEOTIDE SEQUENCE [LARGE SCALE GENOMIC DNA]</scope>
    <source>
        <strain evidence="1">EspeVRDwgs_2016</strain>
        <tissue evidence="1">Muscle</tissue>
    </source>
</reference>
<dbReference type="AlphaFoldDB" id="A0A5J5CRV3"/>
<evidence type="ECO:0000313" key="2">
    <source>
        <dbReference type="Proteomes" id="UP000327493"/>
    </source>
</evidence>
<dbReference type="Proteomes" id="UP000327493">
    <property type="component" value="Chromosome 20"/>
</dbReference>
<organism evidence="1 2">
    <name type="scientific">Etheostoma spectabile</name>
    <name type="common">orangethroat darter</name>
    <dbReference type="NCBI Taxonomy" id="54343"/>
    <lineage>
        <taxon>Eukaryota</taxon>
        <taxon>Metazoa</taxon>
        <taxon>Chordata</taxon>
        <taxon>Craniata</taxon>
        <taxon>Vertebrata</taxon>
        <taxon>Euteleostomi</taxon>
        <taxon>Actinopterygii</taxon>
        <taxon>Neopterygii</taxon>
        <taxon>Teleostei</taxon>
        <taxon>Neoteleostei</taxon>
        <taxon>Acanthomorphata</taxon>
        <taxon>Eupercaria</taxon>
        <taxon>Perciformes</taxon>
        <taxon>Percoidei</taxon>
        <taxon>Percidae</taxon>
        <taxon>Etheostomatinae</taxon>
        <taxon>Etheostoma</taxon>
    </lineage>
</organism>
<name>A0A5J5CRV3_9PERO</name>
<keyword evidence="2" id="KW-1185">Reference proteome</keyword>
<gene>
    <name evidence="1" type="ORF">FQN60_009111</name>
</gene>
<comment type="caution">
    <text evidence="1">The sequence shown here is derived from an EMBL/GenBank/DDBJ whole genome shotgun (WGS) entry which is preliminary data.</text>
</comment>
<dbReference type="EMBL" id="VOFY01000020">
    <property type="protein sequence ID" value="KAA8582371.1"/>
    <property type="molecule type" value="Genomic_DNA"/>
</dbReference>
<evidence type="ECO:0000313" key="1">
    <source>
        <dbReference type="EMBL" id="KAA8582371.1"/>
    </source>
</evidence>
<sequence length="55" mass="6436">MYKTKARQTRRMCPAPRLEFQSRRAFIDSDVTRSRTGLSRSLRRIPAWRIGPSNG</sequence>
<proteinExistence type="predicted"/>
<accession>A0A5J5CRV3</accession>